<dbReference type="AlphaFoldDB" id="A0A2U1QKU1"/>
<evidence type="ECO:0000313" key="2">
    <source>
        <dbReference type="Proteomes" id="UP000245207"/>
    </source>
</evidence>
<sequence>MTNGGVMILASWLSQAVIEEQTTVLHGLREALNRLFQFTVIALTLSMGDNQYGMLKLKRMPCTSNYQTTNLPSVDVSHNLHRLETQEAYSSCYGRQARVSVLNIEKVMNVLSFTQNQLQKGNKRDCFGAEIGVGLGAEMGLRWVHLGAEMVAEFDHESGRVAYSDAQKQMDEIQKRIVMLTSSIEDTKTKLDKNKLESLKARKLEELHKIRCVLGKPNWTLFPGARNVAQLMNIRYSEVMPVNLADLIPIASLEAINLIKDLIIRIQHDVV</sequence>
<keyword evidence="2" id="KW-1185">Reference proteome</keyword>
<dbReference type="GO" id="GO:0016301">
    <property type="term" value="F:kinase activity"/>
    <property type="evidence" value="ECO:0007669"/>
    <property type="project" value="UniProtKB-KW"/>
</dbReference>
<name>A0A2U1QKU1_ARTAN</name>
<dbReference type="Proteomes" id="UP000245207">
    <property type="component" value="Unassembled WGS sequence"/>
</dbReference>
<reference evidence="1 2" key="1">
    <citation type="journal article" date="2018" name="Mol. Plant">
        <title>The genome of Artemisia annua provides insight into the evolution of Asteraceae family and artemisinin biosynthesis.</title>
        <authorList>
            <person name="Shen Q."/>
            <person name="Zhang L."/>
            <person name="Liao Z."/>
            <person name="Wang S."/>
            <person name="Yan T."/>
            <person name="Shi P."/>
            <person name="Liu M."/>
            <person name="Fu X."/>
            <person name="Pan Q."/>
            <person name="Wang Y."/>
            <person name="Lv Z."/>
            <person name="Lu X."/>
            <person name="Zhang F."/>
            <person name="Jiang W."/>
            <person name="Ma Y."/>
            <person name="Chen M."/>
            <person name="Hao X."/>
            <person name="Li L."/>
            <person name="Tang Y."/>
            <person name="Lv G."/>
            <person name="Zhou Y."/>
            <person name="Sun X."/>
            <person name="Brodelius P.E."/>
            <person name="Rose J.K.C."/>
            <person name="Tang K."/>
        </authorList>
    </citation>
    <scope>NUCLEOTIDE SEQUENCE [LARGE SCALE GENOMIC DNA]</scope>
    <source>
        <strain evidence="2">cv. Huhao1</strain>
        <tissue evidence="1">Leaf</tissue>
    </source>
</reference>
<keyword evidence="1" id="KW-0418">Kinase</keyword>
<gene>
    <name evidence="1" type="ORF">CTI12_AA016290</name>
</gene>
<dbReference type="STRING" id="35608.A0A2U1QKU1"/>
<protein>
    <submittedName>
        <fullName evidence="1">Protein kinase superfamily protein</fullName>
    </submittedName>
</protein>
<keyword evidence="1" id="KW-0808">Transferase</keyword>
<dbReference type="EMBL" id="PKPP01000057">
    <property type="protein sequence ID" value="PWA98626.1"/>
    <property type="molecule type" value="Genomic_DNA"/>
</dbReference>
<accession>A0A2U1QKU1</accession>
<comment type="caution">
    <text evidence="1">The sequence shown here is derived from an EMBL/GenBank/DDBJ whole genome shotgun (WGS) entry which is preliminary data.</text>
</comment>
<proteinExistence type="predicted"/>
<evidence type="ECO:0000313" key="1">
    <source>
        <dbReference type="EMBL" id="PWA98626.1"/>
    </source>
</evidence>
<organism evidence="1 2">
    <name type="scientific">Artemisia annua</name>
    <name type="common">Sweet wormwood</name>
    <dbReference type="NCBI Taxonomy" id="35608"/>
    <lineage>
        <taxon>Eukaryota</taxon>
        <taxon>Viridiplantae</taxon>
        <taxon>Streptophyta</taxon>
        <taxon>Embryophyta</taxon>
        <taxon>Tracheophyta</taxon>
        <taxon>Spermatophyta</taxon>
        <taxon>Magnoliopsida</taxon>
        <taxon>eudicotyledons</taxon>
        <taxon>Gunneridae</taxon>
        <taxon>Pentapetalae</taxon>
        <taxon>asterids</taxon>
        <taxon>campanulids</taxon>
        <taxon>Asterales</taxon>
        <taxon>Asteraceae</taxon>
        <taxon>Asteroideae</taxon>
        <taxon>Anthemideae</taxon>
        <taxon>Artemisiinae</taxon>
        <taxon>Artemisia</taxon>
    </lineage>
</organism>